<dbReference type="RefSeq" id="XP_018032664.1">
    <property type="nucleotide sequence ID" value="XM_018184379.1"/>
</dbReference>
<sequence>MNLGAPPTCPGLLPNLAPGGSAPVQTQSLGKPWYRRARERNRILAGFGRSRTSHPATLALNSGDTRIASMSSQSSSAELDAAKELLSLLSSAENSLNGTGNHLPALATATATASAPAPRAARVRRWPVARPPRGTKGLKASLVRADVQRYQQRLADEWTAQPLDEGTPKDFWKILKLLGFLVPDYAVAIRGCDRSVLAEFFVKVDCLGAIYGWEETRAPNAKIWDDHIRTIYSIHDVQYLTLLGMIGDYLEREKWQLEP</sequence>
<dbReference type="GeneID" id="28767865"/>
<evidence type="ECO:0000256" key="1">
    <source>
        <dbReference type="SAM" id="MobiDB-lite"/>
    </source>
</evidence>
<dbReference type="Proteomes" id="UP000077069">
    <property type="component" value="Unassembled WGS sequence"/>
</dbReference>
<evidence type="ECO:0000313" key="2">
    <source>
        <dbReference type="EMBL" id="OAG02299.1"/>
    </source>
</evidence>
<organism evidence="2 3">
    <name type="scientific">Paraphaeosphaeria sporulosa</name>
    <dbReference type="NCBI Taxonomy" id="1460663"/>
    <lineage>
        <taxon>Eukaryota</taxon>
        <taxon>Fungi</taxon>
        <taxon>Dikarya</taxon>
        <taxon>Ascomycota</taxon>
        <taxon>Pezizomycotina</taxon>
        <taxon>Dothideomycetes</taxon>
        <taxon>Pleosporomycetidae</taxon>
        <taxon>Pleosporales</taxon>
        <taxon>Massarineae</taxon>
        <taxon>Didymosphaeriaceae</taxon>
        <taxon>Paraphaeosphaeria</taxon>
    </lineage>
</organism>
<evidence type="ECO:0000313" key="3">
    <source>
        <dbReference type="Proteomes" id="UP000077069"/>
    </source>
</evidence>
<dbReference type="InParanoid" id="A0A177C5Y5"/>
<name>A0A177C5Y5_9PLEO</name>
<dbReference type="AlphaFoldDB" id="A0A177C5Y5"/>
<keyword evidence="3" id="KW-1185">Reference proteome</keyword>
<dbReference type="OrthoDB" id="10424249at2759"/>
<reference evidence="2 3" key="1">
    <citation type="submission" date="2016-05" db="EMBL/GenBank/DDBJ databases">
        <title>Comparative analysis of secretome profiles of manganese(II)-oxidizing ascomycete fungi.</title>
        <authorList>
            <consortium name="DOE Joint Genome Institute"/>
            <person name="Zeiner C.A."/>
            <person name="Purvine S.O."/>
            <person name="Zink E.M."/>
            <person name="Wu S."/>
            <person name="Pasa-Tolic L."/>
            <person name="Chaput D.L."/>
            <person name="Haridas S."/>
            <person name="Grigoriev I.V."/>
            <person name="Santelli C.M."/>
            <person name="Hansel C.M."/>
        </authorList>
    </citation>
    <scope>NUCLEOTIDE SEQUENCE [LARGE SCALE GENOMIC DNA]</scope>
    <source>
        <strain evidence="2 3">AP3s5-JAC2a</strain>
    </source>
</reference>
<proteinExistence type="predicted"/>
<gene>
    <name evidence="2" type="ORF">CC84DRAFT_1252985</name>
</gene>
<dbReference type="EMBL" id="KV441556">
    <property type="protein sequence ID" value="OAG02299.1"/>
    <property type="molecule type" value="Genomic_DNA"/>
</dbReference>
<protein>
    <submittedName>
        <fullName evidence="2">Uncharacterized protein</fullName>
    </submittedName>
</protein>
<feature type="region of interest" description="Disordered" evidence="1">
    <location>
        <begin position="1"/>
        <end position="31"/>
    </location>
</feature>
<accession>A0A177C5Y5</accession>